<dbReference type="PANTHER" id="PTHR46680:SF3">
    <property type="entry name" value="NF-KAPPA-B INHIBITOR CACTUS"/>
    <property type="match status" value="1"/>
</dbReference>
<dbReference type="SMART" id="SM00248">
    <property type="entry name" value="ANK"/>
    <property type="match status" value="6"/>
</dbReference>
<dbReference type="SUPFAM" id="SSF48403">
    <property type="entry name" value="Ankyrin repeat"/>
    <property type="match status" value="1"/>
</dbReference>
<accession>A0AAV2IFI0</accession>
<keyword evidence="5" id="KW-1185">Reference proteome</keyword>
<evidence type="ECO:0000313" key="5">
    <source>
        <dbReference type="Proteomes" id="UP001497497"/>
    </source>
</evidence>
<name>A0AAV2IFI0_LYMST</name>
<dbReference type="GO" id="GO:0071356">
    <property type="term" value="P:cellular response to tumor necrosis factor"/>
    <property type="evidence" value="ECO:0007669"/>
    <property type="project" value="TreeGrafter"/>
</dbReference>
<organism evidence="4 5">
    <name type="scientific">Lymnaea stagnalis</name>
    <name type="common">Great pond snail</name>
    <name type="synonym">Helix stagnalis</name>
    <dbReference type="NCBI Taxonomy" id="6523"/>
    <lineage>
        <taxon>Eukaryota</taxon>
        <taxon>Metazoa</taxon>
        <taxon>Spiralia</taxon>
        <taxon>Lophotrochozoa</taxon>
        <taxon>Mollusca</taxon>
        <taxon>Gastropoda</taxon>
        <taxon>Heterobranchia</taxon>
        <taxon>Euthyneura</taxon>
        <taxon>Panpulmonata</taxon>
        <taxon>Hygrophila</taxon>
        <taxon>Lymnaeoidea</taxon>
        <taxon>Lymnaeidae</taxon>
        <taxon>Lymnaea</taxon>
    </lineage>
</organism>
<keyword evidence="2 3" id="KW-0040">ANK repeat</keyword>
<feature type="repeat" description="ANK" evidence="3">
    <location>
        <begin position="197"/>
        <end position="218"/>
    </location>
</feature>
<feature type="repeat" description="ANK" evidence="3">
    <location>
        <begin position="164"/>
        <end position="196"/>
    </location>
</feature>
<dbReference type="InterPro" id="IPR051070">
    <property type="entry name" value="NF-kappa-B_inhibitor"/>
</dbReference>
<dbReference type="GO" id="GO:0051059">
    <property type="term" value="F:NF-kappaB binding"/>
    <property type="evidence" value="ECO:0007669"/>
    <property type="project" value="TreeGrafter"/>
</dbReference>
<keyword evidence="1" id="KW-0677">Repeat</keyword>
<feature type="repeat" description="ANK" evidence="3">
    <location>
        <begin position="316"/>
        <end position="348"/>
    </location>
</feature>
<feature type="repeat" description="ANK" evidence="3">
    <location>
        <begin position="248"/>
        <end position="280"/>
    </location>
</feature>
<reference evidence="4 5" key="1">
    <citation type="submission" date="2024-04" db="EMBL/GenBank/DDBJ databases">
        <authorList>
            <consortium name="Genoscope - CEA"/>
            <person name="William W."/>
        </authorList>
    </citation>
    <scope>NUCLEOTIDE SEQUENCE [LARGE SCALE GENOMIC DNA]</scope>
</reference>
<dbReference type="InterPro" id="IPR002110">
    <property type="entry name" value="Ankyrin_rpt"/>
</dbReference>
<sequence>MDDVEPDCGTSLRKQGSLMDDQIDSGLGSINSIGYYSGELNFSVEEDQYKRKFTDVSSPSNLGSVDLASKLSDMKIESDSTGQCDSGLEEPIQISLEHTVDELFPRETWCSPNFSPQQVVEIFRGDEDGDNHLHLSIIHGLPEVTMQIIGLAPDLDWLNHTNSLLQTPLHIAVITRQTRVVRRLMSAGASVDVRDQMGNTPLHNACRLGYDDVVHTLITPVKTEETRQNKYDISTQIFLLDLESKNYEGLTCLHLAAIGGHLSVMRLLLLHGANINTAEGKSGRTVLHLAAEWGNMVILKFLVSRRETDIDARTYAGLTPILLAFGRNHGDIVEELLNHGASCETLSLSDDSDADISDEEMVEEAPSLKPFGALPQRVCQNTYG</sequence>
<dbReference type="GO" id="GO:0005829">
    <property type="term" value="C:cytosol"/>
    <property type="evidence" value="ECO:0007669"/>
    <property type="project" value="TreeGrafter"/>
</dbReference>
<evidence type="ECO:0000313" key="4">
    <source>
        <dbReference type="EMBL" id="CAL1545788.1"/>
    </source>
</evidence>
<comment type="caution">
    <text evidence="4">The sequence shown here is derived from an EMBL/GenBank/DDBJ whole genome shotgun (WGS) entry which is preliminary data.</text>
</comment>
<dbReference type="InterPro" id="IPR036770">
    <property type="entry name" value="Ankyrin_rpt-contain_sf"/>
</dbReference>
<dbReference type="PANTHER" id="PTHR46680">
    <property type="entry name" value="NF-KAPPA-B INHIBITOR ALPHA"/>
    <property type="match status" value="1"/>
</dbReference>
<protein>
    <submittedName>
        <fullName evidence="4">Uncharacterized protein</fullName>
    </submittedName>
</protein>
<dbReference type="PROSITE" id="PS50297">
    <property type="entry name" value="ANK_REP_REGION"/>
    <property type="match status" value="5"/>
</dbReference>
<proteinExistence type="predicted"/>
<dbReference type="AlphaFoldDB" id="A0AAV2IFI0"/>
<dbReference type="Pfam" id="PF12796">
    <property type="entry name" value="Ank_2"/>
    <property type="match status" value="2"/>
</dbReference>
<dbReference type="PROSITE" id="PS50088">
    <property type="entry name" value="ANK_REPEAT"/>
    <property type="match status" value="5"/>
</dbReference>
<dbReference type="EMBL" id="CAXITT010000735">
    <property type="protein sequence ID" value="CAL1545788.1"/>
    <property type="molecule type" value="Genomic_DNA"/>
</dbReference>
<evidence type="ECO:0000256" key="2">
    <source>
        <dbReference type="ARBA" id="ARBA00023043"/>
    </source>
</evidence>
<evidence type="ECO:0000256" key="1">
    <source>
        <dbReference type="ARBA" id="ARBA00022737"/>
    </source>
</evidence>
<evidence type="ECO:0000256" key="3">
    <source>
        <dbReference type="PROSITE-ProRule" id="PRU00023"/>
    </source>
</evidence>
<dbReference type="Gene3D" id="1.25.40.20">
    <property type="entry name" value="Ankyrin repeat-containing domain"/>
    <property type="match status" value="1"/>
</dbReference>
<dbReference type="PRINTS" id="PR01415">
    <property type="entry name" value="ANKYRIN"/>
</dbReference>
<gene>
    <name evidence="4" type="ORF">GSLYS_00019165001</name>
</gene>
<feature type="repeat" description="ANK" evidence="3">
    <location>
        <begin position="282"/>
        <end position="305"/>
    </location>
</feature>
<dbReference type="Proteomes" id="UP001497497">
    <property type="component" value="Unassembled WGS sequence"/>
</dbReference>